<reference evidence="1" key="1">
    <citation type="submission" date="2023-01" db="EMBL/GenBank/DDBJ databases">
        <title>The growth and conidiation of Purpureocillium lavendulum are regulated by nitrogen source and histone H3K14 acetylation.</title>
        <authorList>
            <person name="Tang P."/>
            <person name="Han J."/>
            <person name="Zhang C."/>
            <person name="Tang P."/>
            <person name="Qi F."/>
            <person name="Zhang K."/>
            <person name="Liang L."/>
        </authorList>
    </citation>
    <scope>NUCLEOTIDE SEQUENCE</scope>
    <source>
        <strain evidence="1">YMF1.00683</strain>
    </source>
</reference>
<accession>A0AB34FQ94</accession>
<keyword evidence="2" id="KW-1185">Reference proteome</keyword>
<sequence length="84" mass="9219">MSHVDVGVVPRKPVEPKGGQVLRCVPFADSSSGQEKGLRQTAAQVGIKIECRLLVLTLVIDALPTRPLRRKISEPSIPPWRPNK</sequence>
<evidence type="ECO:0000313" key="1">
    <source>
        <dbReference type="EMBL" id="KAJ6440546.1"/>
    </source>
</evidence>
<proteinExistence type="predicted"/>
<gene>
    <name evidence="1" type="ORF">O9K51_06336</name>
</gene>
<dbReference type="Proteomes" id="UP001163105">
    <property type="component" value="Unassembled WGS sequence"/>
</dbReference>
<organism evidence="1 2">
    <name type="scientific">Purpureocillium lavendulum</name>
    <dbReference type="NCBI Taxonomy" id="1247861"/>
    <lineage>
        <taxon>Eukaryota</taxon>
        <taxon>Fungi</taxon>
        <taxon>Dikarya</taxon>
        <taxon>Ascomycota</taxon>
        <taxon>Pezizomycotina</taxon>
        <taxon>Sordariomycetes</taxon>
        <taxon>Hypocreomycetidae</taxon>
        <taxon>Hypocreales</taxon>
        <taxon>Ophiocordycipitaceae</taxon>
        <taxon>Purpureocillium</taxon>
    </lineage>
</organism>
<protein>
    <submittedName>
        <fullName evidence="1">Uncharacterized protein</fullName>
    </submittedName>
</protein>
<name>A0AB34FQ94_9HYPO</name>
<evidence type="ECO:0000313" key="2">
    <source>
        <dbReference type="Proteomes" id="UP001163105"/>
    </source>
</evidence>
<comment type="caution">
    <text evidence="1">The sequence shown here is derived from an EMBL/GenBank/DDBJ whole genome shotgun (WGS) entry which is preliminary data.</text>
</comment>
<dbReference type="EMBL" id="JAQHRD010000005">
    <property type="protein sequence ID" value="KAJ6440546.1"/>
    <property type="molecule type" value="Genomic_DNA"/>
</dbReference>
<dbReference type="AlphaFoldDB" id="A0AB34FQ94"/>